<feature type="chain" id="PRO_5047264367" evidence="1">
    <location>
        <begin position="18"/>
        <end position="168"/>
    </location>
</feature>
<dbReference type="RefSeq" id="WP_380060950.1">
    <property type="nucleotide sequence ID" value="NZ_JBHSEI010000002.1"/>
</dbReference>
<feature type="signal peptide" evidence="1">
    <location>
        <begin position="1"/>
        <end position="17"/>
    </location>
</feature>
<dbReference type="EMBL" id="JBHSEI010000002">
    <property type="protein sequence ID" value="MFC4637926.1"/>
    <property type="molecule type" value="Genomic_DNA"/>
</dbReference>
<keyword evidence="3" id="KW-1185">Reference proteome</keyword>
<protein>
    <submittedName>
        <fullName evidence="2">Uncharacterized protein</fullName>
    </submittedName>
</protein>
<evidence type="ECO:0000313" key="2">
    <source>
        <dbReference type="EMBL" id="MFC4637926.1"/>
    </source>
</evidence>
<sequence>MRRAILLALLGCSLAGAQSLKVPDFLKRVDAVTARPFCRTFGCRPLKVTTGPHETYKTVNLTTHRYEIGKIFGQMTIRRMDDGYVYDMQITASAYPLADTHAQAFSALTRDLLDISFSKAQLNVCLNKARNDKNLGSYLTLVDQWAIACGLIPKDGSFKSVLSIWPIG</sequence>
<accession>A0ABV9I883</accession>
<keyword evidence="1" id="KW-0732">Signal</keyword>
<evidence type="ECO:0000256" key="1">
    <source>
        <dbReference type="SAM" id="SignalP"/>
    </source>
</evidence>
<proteinExistence type="predicted"/>
<evidence type="ECO:0000313" key="3">
    <source>
        <dbReference type="Proteomes" id="UP001595952"/>
    </source>
</evidence>
<reference evidence="3" key="1">
    <citation type="journal article" date="2019" name="Int. J. Syst. Evol. Microbiol.">
        <title>The Global Catalogue of Microorganisms (GCM) 10K type strain sequencing project: providing services to taxonomists for standard genome sequencing and annotation.</title>
        <authorList>
            <consortium name="The Broad Institute Genomics Platform"/>
            <consortium name="The Broad Institute Genome Sequencing Center for Infectious Disease"/>
            <person name="Wu L."/>
            <person name="Ma J."/>
        </authorList>
    </citation>
    <scope>NUCLEOTIDE SEQUENCE [LARGE SCALE GENOMIC DNA]</scope>
    <source>
        <strain evidence="3">CCUG 55995</strain>
    </source>
</reference>
<name>A0ABV9I883_9DEIO</name>
<comment type="caution">
    <text evidence="2">The sequence shown here is derived from an EMBL/GenBank/DDBJ whole genome shotgun (WGS) entry which is preliminary data.</text>
</comment>
<gene>
    <name evidence="2" type="ORF">ACFO0D_06195</name>
</gene>
<organism evidence="2 3">
    <name type="scientific">Deinococcus hohokamensis</name>
    <dbReference type="NCBI Taxonomy" id="309883"/>
    <lineage>
        <taxon>Bacteria</taxon>
        <taxon>Thermotogati</taxon>
        <taxon>Deinococcota</taxon>
        <taxon>Deinococci</taxon>
        <taxon>Deinococcales</taxon>
        <taxon>Deinococcaceae</taxon>
        <taxon>Deinococcus</taxon>
    </lineage>
</organism>
<dbReference type="Proteomes" id="UP001595952">
    <property type="component" value="Unassembled WGS sequence"/>
</dbReference>